<comment type="caution">
    <text evidence="5">The sequence shown here is derived from an EMBL/GenBank/DDBJ whole genome shotgun (WGS) entry which is preliminary data.</text>
</comment>
<dbReference type="EMBL" id="LJUO01000065">
    <property type="protein sequence ID" value="KPK71381.1"/>
    <property type="molecule type" value="Genomic_DNA"/>
</dbReference>
<feature type="repeat" description="TPR" evidence="3">
    <location>
        <begin position="413"/>
        <end position="446"/>
    </location>
</feature>
<dbReference type="InterPro" id="IPR025497">
    <property type="entry name" value="PatA-like_N"/>
</dbReference>
<dbReference type="Pfam" id="PF12895">
    <property type="entry name" value="ANAPC3"/>
    <property type="match status" value="1"/>
</dbReference>
<dbReference type="InterPro" id="IPR037257">
    <property type="entry name" value="T2SS_E_N_sf"/>
</dbReference>
<dbReference type="SMART" id="SM00028">
    <property type="entry name" value="TPR"/>
    <property type="match status" value="7"/>
</dbReference>
<evidence type="ECO:0000259" key="4">
    <source>
        <dbReference type="Pfam" id="PF14332"/>
    </source>
</evidence>
<evidence type="ECO:0000256" key="3">
    <source>
        <dbReference type="PROSITE-ProRule" id="PRU00339"/>
    </source>
</evidence>
<dbReference type="PANTHER" id="PTHR36304">
    <property type="entry name" value="DOMAIN GTPASE-ACTIVATING PROTEIN, PUTATIVE-RELATED-RELATED"/>
    <property type="match status" value="1"/>
</dbReference>
<feature type="repeat" description="TPR" evidence="3">
    <location>
        <begin position="311"/>
        <end position="344"/>
    </location>
</feature>
<organism evidence="5 6">
    <name type="scientific">candidate division WOR_3 bacterium SM23_60</name>
    <dbReference type="NCBI Taxonomy" id="1703780"/>
    <lineage>
        <taxon>Bacteria</taxon>
        <taxon>Bacteria division WOR-3</taxon>
    </lineage>
</organism>
<feature type="repeat" description="TPR" evidence="3">
    <location>
        <begin position="345"/>
        <end position="378"/>
    </location>
</feature>
<keyword evidence="2 3" id="KW-0802">TPR repeat</keyword>
<dbReference type="InterPro" id="IPR013105">
    <property type="entry name" value="TPR_2"/>
</dbReference>
<dbReference type="InterPro" id="IPR011990">
    <property type="entry name" value="TPR-like_helical_dom_sf"/>
</dbReference>
<dbReference type="SUPFAM" id="SSF48452">
    <property type="entry name" value="TPR-like"/>
    <property type="match status" value="1"/>
</dbReference>
<feature type="domain" description="PatA-like N-terminal" evidence="4">
    <location>
        <begin position="85"/>
        <end position="160"/>
    </location>
</feature>
<dbReference type="InterPro" id="IPR019734">
    <property type="entry name" value="TPR_rpt"/>
</dbReference>
<feature type="repeat" description="TPR" evidence="3">
    <location>
        <begin position="244"/>
        <end position="277"/>
    </location>
</feature>
<evidence type="ECO:0000313" key="5">
    <source>
        <dbReference type="EMBL" id="KPK71381.1"/>
    </source>
</evidence>
<protein>
    <recommendedName>
        <fullName evidence="4">PatA-like N-terminal domain-containing protein</fullName>
    </recommendedName>
</protein>
<dbReference type="Pfam" id="PF13174">
    <property type="entry name" value="TPR_6"/>
    <property type="match status" value="1"/>
</dbReference>
<name>A0A0S8GEC9_UNCW3</name>
<dbReference type="PROSITE" id="PS50293">
    <property type="entry name" value="TPR_REGION"/>
    <property type="match status" value="1"/>
</dbReference>
<feature type="domain" description="PatA-like N-terminal" evidence="4">
    <location>
        <begin position="4"/>
        <end position="82"/>
    </location>
</feature>
<dbReference type="Gene3D" id="1.25.40.10">
    <property type="entry name" value="Tetratricopeptide repeat domain"/>
    <property type="match status" value="2"/>
</dbReference>
<dbReference type="Proteomes" id="UP000051096">
    <property type="component" value="Unassembled WGS sequence"/>
</dbReference>
<reference evidence="5 6" key="1">
    <citation type="journal article" date="2015" name="Microbiome">
        <title>Genomic resolution of linkages in carbon, nitrogen, and sulfur cycling among widespread estuary sediment bacteria.</title>
        <authorList>
            <person name="Baker B.J."/>
            <person name="Lazar C.S."/>
            <person name="Teske A.P."/>
            <person name="Dick G.J."/>
        </authorList>
    </citation>
    <scope>NUCLEOTIDE SEQUENCE [LARGE SCALE GENOMIC DNA]</scope>
    <source>
        <strain evidence="5">SM23_60</strain>
    </source>
</reference>
<sequence length="529" mass="60374">MAIKGSLTEAALSDVIQLLAYSGKSGCLSVTDAQNFGNIFIKNGKIVYATIINKEQRLGDILIQKRIIDQSALEQALLRQKTEKKKRIGEILIEMGMLDEDVLEKELKSQIEQVIFTMLTWESGFFNFEADLLPSQEEYTVKLSAQELLLEGARRIDEWKKIENKVPPFETVLVRKGNVGDISLTEEEKKVLDLIDGSRNIDDVVKLSDYDFFVTNRAIYGLMSAGLLEKPEQLPAPKTPTGDIFEYKNLGFAFYKTEMYDEAEREYNKALAIKAEDAEALFYLGLIAVARRNYTAAREHLRKSAQYEQRASVFLNLGYVCMKLKSYDEAIEHLRAAQKLASDNTKVRCTLGMVYYKKGILDEAASMFEDVVKDSPEAMTPYMYLPYIYVQQGDAERAAEVLARAIDKFPRYSPFKNNLAVLYQKLDRPEEAEKLYRQAVETDPRDKTIVQNLADFYYDAAILGAAKELYEKIPEDERDWHVFFNLGTIYLRQGNSEKALDLWNRAKALNPSEETITHNIEVLRKSGGE</sequence>
<proteinExistence type="predicted"/>
<accession>A0A0S8GEC9</accession>
<gene>
    <name evidence="5" type="ORF">AMJ87_07410</name>
</gene>
<evidence type="ECO:0000256" key="1">
    <source>
        <dbReference type="ARBA" id="ARBA00022737"/>
    </source>
</evidence>
<evidence type="ECO:0000256" key="2">
    <source>
        <dbReference type="ARBA" id="ARBA00022803"/>
    </source>
</evidence>
<feature type="repeat" description="TPR" evidence="3">
    <location>
        <begin position="480"/>
        <end position="513"/>
    </location>
</feature>
<keyword evidence="1" id="KW-0677">Repeat</keyword>
<evidence type="ECO:0000313" key="6">
    <source>
        <dbReference type="Proteomes" id="UP000051096"/>
    </source>
</evidence>
<dbReference type="SUPFAM" id="SSF160246">
    <property type="entry name" value="EspE N-terminal domain-like"/>
    <property type="match status" value="1"/>
</dbReference>
<dbReference type="AlphaFoldDB" id="A0A0S8GEC9"/>
<dbReference type="PROSITE" id="PS50005">
    <property type="entry name" value="TPR"/>
    <property type="match status" value="5"/>
</dbReference>
<dbReference type="PANTHER" id="PTHR36304:SF4">
    <property type="entry name" value="DUF4388 DOMAIN-CONTAINING PROTEIN"/>
    <property type="match status" value="1"/>
</dbReference>
<dbReference type="Pfam" id="PF07719">
    <property type="entry name" value="TPR_2"/>
    <property type="match status" value="1"/>
</dbReference>
<dbReference type="Pfam" id="PF14559">
    <property type="entry name" value="TPR_19"/>
    <property type="match status" value="1"/>
</dbReference>
<dbReference type="Pfam" id="PF14332">
    <property type="entry name" value="DUF4388"/>
    <property type="match status" value="2"/>
</dbReference>